<feature type="region of interest" description="Disordered" evidence="1">
    <location>
        <begin position="109"/>
        <end position="143"/>
    </location>
</feature>
<proteinExistence type="predicted"/>
<organism evidence="2 3">
    <name type="scientific">Actinidia rufa</name>
    <dbReference type="NCBI Taxonomy" id="165716"/>
    <lineage>
        <taxon>Eukaryota</taxon>
        <taxon>Viridiplantae</taxon>
        <taxon>Streptophyta</taxon>
        <taxon>Embryophyta</taxon>
        <taxon>Tracheophyta</taxon>
        <taxon>Spermatophyta</taxon>
        <taxon>Magnoliopsida</taxon>
        <taxon>eudicotyledons</taxon>
        <taxon>Gunneridae</taxon>
        <taxon>Pentapetalae</taxon>
        <taxon>asterids</taxon>
        <taxon>Ericales</taxon>
        <taxon>Actinidiaceae</taxon>
        <taxon>Actinidia</taxon>
    </lineage>
</organism>
<gene>
    <name evidence="2" type="ORF">Acr_02g0008490</name>
</gene>
<accession>A0A7J0E9M0</accession>
<dbReference type="Proteomes" id="UP000585474">
    <property type="component" value="Unassembled WGS sequence"/>
</dbReference>
<evidence type="ECO:0000313" key="2">
    <source>
        <dbReference type="EMBL" id="GFY82609.1"/>
    </source>
</evidence>
<evidence type="ECO:0000256" key="1">
    <source>
        <dbReference type="SAM" id="MobiDB-lite"/>
    </source>
</evidence>
<reference evidence="2 3" key="1">
    <citation type="submission" date="2019-07" db="EMBL/GenBank/DDBJ databases">
        <title>De Novo Assembly of kiwifruit Actinidia rufa.</title>
        <authorList>
            <person name="Sugita-Konishi S."/>
            <person name="Sato K."/>
            <person name="Mori E."/>
            <person name="Abe Y."/>
            <person name="Kisaki G."/>
            <person name="Hamano K."/>
            <person name="Suezawa K."/>
            <person name="Otani M."/>
            <person name="Fukuda T."/>
            <person name="Manabe T."/>
            <person name="Gomi K."/>
            <person name="Tabuchi M."/>
            <person name="Akimitsu K."/>
            <person name="Kataoka I."/>
        </authorList>
    </citation>
    <scope>NUCLEOTIDE SEQUENCE [LARGE SCALE GENOMIC DNA]</scope>
    <source>
        <strain evidence="3">cv. Fuchu</strain>
    </source>
</reference>
<name>A0A7J0E9M0_9ERIC</name>
<comment type="caution">
    <text evidence="2">The sequence shown here is derived from an EMBL/GenBank/DDBJ whole genome shotgun (WGS) entry which is preliminary data.</text>
</comment>
<keyword evidence="3" id="KW-1185">Reference proteome</keyword>
<dbReference type="EMBL" id="BJWL01000002">
    <property type="protein sequence ID" value="GFY82609.1"/>
    <property type="molecule type" value="Genomic_DNA"/>
</dbReference>
<dbReference type="AlphaFoldDB" id="A0A7J0E9M0"/>
<sequence>MAPSYHSENFIGKEIVDYAPNHQTENDQALHRDREQSPVVITLMKVQNSLGFTKNVLWSKPINFTLPDDCVEHILELDESLQFFYHNKSGRFRSFIEVEAYIIHSKFPKDRKPKEGSSVVEPSGSASIQNTSVKRETPPKSCNNITEKKRLQAEKFLYEAWRNFSDSSILEDVLISSTNADEEQVMQILNEARNNLLNAFSSKTDQTETLDNDADEDLAQLIADLHQAMQ</sequence>
<evidence type="ECO:0000313" key="3">
    <source>
        <dbReference type="Proteomes" id="UP000585474"/>
    </source>
</evidence>
<protein>
    <submittedName>
        <fullName evidence="2">Uncharacterized protein</fullName>
    </submittedName>
</protein>
<dbReference type="OrthoDB" id="1597244at2759"/>